<dbReference type="EMBL" id="JAWZYT010000733">
    <property type="protein sequence ID" value="KAK4319681.1"/>
    <property type="molecule type" value="Genomic_DNA"/>
</dbReference>
<feature type="compositionally biased region" description="Polar residues" evidence="2">
    <location>
        <begin position="2450"/>
        <end position="2459"/>
    </location>
</feature>
<dbReference type="Gene3D" id="3.90.640.10">
    <property type="entry name" value="Actin, Chain A, domain 4"/>
    <property type="match status" value="1"/>
</dbReference>
<feature type="region of interest" description="Disordered" evidence="2">
    <location>
        <begin position="208"/>
        <end position="228"/>
    </location>
</feature>
<feature type="compositionally biased region" description="Polar residues" evidence="2">
    <location>
        <begin position="1966"/>
        <end position="1978"/>
    </location>
</feature>
<sequence>MLHLAAGVCDFQSRIIPTCQQDSNVDGGDGDVVQGVCCVKYCNLVHADIGPKLLTEQPSEETLDIHNKIAYNEVKENLHRVDEEAKELPIVETEVRVNVPDVQEASEYYPRPTTIEGTENVHSDAENKEAVTKIKEKNTCTTSEIKETLHKPSVFVEVRENLHTVTDVDKSHHNEDGSFASGGKPYCTLVNSLVSMASPLSDHFTESSFGEQVHERGSSKELSIGGERRSDIPTEIHLIPVEGEIRSGGLTGGPMGVEAFEGSPVLPVSGKAALDTATGVPTSSVKGEKDLQTPLKSPVSLSDVRTPGSPRGNIQLPSVFQVNNRCDSIMTDSGISDLAATESDQSDNGDQYVEKNVNRSEAMSANIGCGGDGMREAVQSGDQVTEADESGVDVKDNINSGDDVRENMETCNVGEEIGHSGSDASYEDESQSFTDSLEQRESNPADSLEQDDEEDVQGGDVLCMEEDTGLLDDPQQMEAANCAGWDGDLSWYDFQSNDFFIDFTLSNDDDVPFFEFDPFNQPDFATLGKNGLGRRKTADTYDPNTNDGYETCSSNNNSVNSQNVLEGSKIDEIGDIDDVDNFTLPGDPGGSSDGGDGGDGGGQKGNESSSPWTEELLGMQVTPRAGHQESRAGAPHKDIDYDFVMQDDTWGYSSHEPFFDYITGERILSTIYEFEVSSEEDNESLMTTEINNSDRLSTDRMSLEEGDHNLQENNNTSEEKEQAKDDLAFLCDAERESGSVSGGGGSGSGGDGEGTVGEGTAVGDSDGGGGGGGITSGGGDIGGVSTSLTDRVGVGGDGDRRPSFPPYKFKSNSRLTALDMYRDGFLANSLKRKYKRPLRMTSMDADTKLAISNRIKAAEEEDLEKPDISTQSDTDYNDDSVAPDKNSPNKSSGQFLGDNALLVACGSSVSTNSVTASDCIGKTTDTICDVILNNSKQHVLVCGSDGVNPQSSTMEDNEQTDNTESGTSLNVDGRIHTDTIDKFNNNSEPQSYLLTDETKHDATKVVSLLQGSIIFDETHFSHGPCVGTPRVTEVTFACNEKDQTVRNGDTVVDSTPDLLLVDGCVETSAGSLEQTETPQDIGNYLQTTYETVNHLKSSTTNTTTSVSTINTSSIIDPSTSTETFTASKVEIKKTNKNHEAEQRTSENEDRFQNYNARQTQVLEDDDEIQHRNREACPMALDNTTQKYTDEATSKAQKSRQISEVNITKSSSDLTKGISSELTKGISASTGDMESLRATYIKDDVIINDTNTSGTDECAQSKVVNADNIEGKVGFVDVITESLLTENDIDNRVNIAHNEDTIAMIANSKDQLHNAINHQTVATTIKNSYATDATNVEDNTNVPGSTKEMTIDKCDKQLGYIDSQQRQQHLPVTSCGNSQTEEMMVVVFGAGLDADLRDNRCSTPVMQNSVTGEGSDCGVADRHSVGGERIHREDSSFDMEVDPFSLKTIECYSISDPPPSKPARRHIRNQAKHQEVTPMEDLVVTMINENDGDGNNLINSVDGPTRPERRKHVSWREDISIYIPRKSIEDPVEVTVQEICRAETEVAELTLSESDGGGRNEEFCVPLTFGRYDLKVDELDAHKDEEPLSPTSVPLANSLEESLLESRTNYDDDKNSKAHECDLEDSVETKNVSELYENFHTQNTETTVGNLLLQDDNSLVLPPRRKKRSSPVINILLENEEPVPKEDVSGVSQQGEVPVAPVRKKKQFFSLPRKPKDVTPKPAARRQVKRTNSTATCRPSQWDAQENLIRSDELSGSKDETSTKQLDDKESNKEECNQNLNETESTNENFTWHKDETESKEDECSWNMDEKMLKVEKRPHYPEENESYSPLHFGNNESVLDTTGVRLTKIMHGDKQSRRTLSEGEDEEERKTGAGRRGKTLTFMRSGSLRERMYYTLQHNFIKGPSSPKSEKGNKLKFSKLFNRKQRIYDFQQSEVIFGEKPEFTESTKYSESRTREPSKSIFKSCLGSNEGEQSTVKNPNAEAGDDSAEGKETPCVPLRRRKKSKHKNNGTEDQQATQNASCTSEKNPDVSRDENSDSIDNTHDDLTDYGGEIGSRKFLKSLENDEECDTVMTSGPGASSPSDATTSLPSPSLSTTPATDNQHRCNNLPEATEITTNERKENQTEDIELLIERFIAGVTRFSRDTSYRPDKSESKSHTHENKPDEYYNISDESECKSDKSECKSDKGECKSDDYECKSSDESADEGSDPSSCGLVEWERPQVPLQTWAERQGLPHLHLPALNLRLDPQVESGARDHEPGLDGCGRDTPSPGPPVDSEKERHNNKHKREEDRTQKDRCVEVYPETVRQRQRNMMAAANKVDIKNWGTSGGTTTSNNNNDTLTSPAKVKKFLPSVKALRSQFEAGKTNNNKPETNGNIITSNGSNSINSSNGINGSSGAPTITTTSNNSVSNSNGNNLGQSRKTSSSVSSLASSTLEKTSSTNSLSSPSASVENLLSNAPADNTRPVDPDEPVEPIYNQFKMVDQELRDLMSKPPSTSGWNPRPLLKRLYYIPEAPRMQTQGTTYINIEGYLEKLPSGRKKATFWNAWKRRYFVAKDGILYYYQGNQTEKPSMKMTLMGGRVESMEPNMVGVDDGSRDTKASSMLGIDDGKGHYVVVRCSSRQEAERWRRALETHTVEDFASQYVQPWPIPTNPTLLRDTLVIDIGSSSIRAGVLASQATLPQLFMPSVVANSREGRRQVWGFDALAPDVRSTSTVTFPIRPSHKISKYSVDLSSVSSLLQKTFADLKVDPKNYNLQLSVPRVLNTNTQAELLRLLFDKHGVRSVNLTHQSILALYAYNATSGIVVDVGERMDIVPVIDGYIVDGGVSRVPYGGYRIMDHLRQFLYMRNVSLINEVESYIIRHVLENICYCAHHYNTEKARCTTNSENYEKSVSLAEYFSKDCPFESISLDFGRFQATEGLFNPDAWGLDHPGIHKLVHKAIMECSMDIRKEMSRSIFLAGGVTQMPGLVDRLTTELDNLTPPAIRPKVHASPYRYHAAYIGACVLAESPAFAQSRITREDWNKYGNAALRKWSL</sequence>
<dbReference type="SMART" id="SM00268">
    <property type="entry name" value="ACTIN"/>
    <property type="match status" value="1"/>
</dbReference>
<feature type="compositionally biased region" description="Polar residues" evidence="2">
    <location>
        <begin position="1776"/>
        <end position="1789"/>
    </location>
</feature>
<feature type="compositionally biased region" description="Gly residues" evidence="2">
    <location>
        <begin position="740"/>
        <end position="757"/>
    </location>
</feature>
<feature type="region of interest" description="Disordered" evidence="2">
    <location>
        <begin position="2322"/>
        <end position="2345"/>
    </location>
</feature>
<dbReference type="Gene3D" id="3.30.420.40">
    <property type="match status" value="2"/>
</dbReference>
<dbReference type="InterPro" id="IPR011993">
    <property type="entry name" value="PH-like_dom_sf"/>
</dbReference>
<dbReference type="Pfam" id="PF00169">
    <property type="entry name" value="PH"/>
    <property type="match status" value="1"/>
</dbReference>
<name>A0AAE1Q4A8_9EUCA</name>
<feature type="region of interest" description="Disordered" evidence="2">
    <location>
        <begin position="2360"/>
        <end position="2472"/>
    </location>
</feature>
<dbReference type="Proteomes" id="UP001292094">
    <property type="component" value="Unassembled WGS sequence"/>
</dbReference>
<feature type="domain" description="PH" evidence="3">
    <location>
        <begin position="2523"/>
        <end position="2635"/>
    </location>
</feature>
<feature type="compositionally biased region" description="Basic and acidic residues" evidence="2">
    <location>
        <begin position="1944"/>
        <end position="1958"/>
    </location>
</feature>
<feature type="compositionally biased region" description="Basic and acidic residues" evidence="2">
    <location>
        <begin position="1852"/>
        <end position="1861"/>
    </location>
</feature>
<dbReference type="Pfam" id="PF00022">
    <property type="entry name" value="Actin"/>
    <property type="match status" value="1"/>
</dbReference>
<proteinExistence type="inferred from homology"/>
<dbReference type="CDD" id="cd10169">
    <property type="entry name" value="ASKHA_NBD_actin-like"/>
    <property type="match status" value="1"/>
</dbReference>
<feature type="compositionally biased region" description="Polar residues" evidence="2">
    <location>
        <begin position="1729"/>
        <end position="1743"/>
    </location>
</feature>
<feature type="compositionally biased region" description="Basic and acidic residues" evidence="2">
    <location>
        <begin position="2275"/>
        <end position="2294"/>
    </location>
</feature>
<feature type="compositionally biased region" description="Low complexity" evidence="2">
    <location>
        <begin position="2323"/>
        <end position="2342"/>
    </location>
</feature>
<feature type="region of interest" description="Disordered" evidence="2">
    <location>
        <begin position="947"/>
        <end position="966"/>
    </location>
</feature>
<feature type="region of interest" description="Disordered" evidence="2">
    <location>
        <begin position="1944"/>
        <end position="2122"/>
    </location>
</feature>
<feature type="region of interest" description="Disordered" evidence="2">
    <location>
        <begin position="367"/>
        <end position="456"/>
    </location>
</feature>
<evidence type="ECO:0000313" key="4">
    <source>
        <dbReference type="EMBL" id="KAK4319681.1"/>
    </source>
</evidence>
<feature type="compositionally biased region" description="Gly residues" evidence="2">
    <location>
        <begin position="765"/>
        <end position="782"/>
    </location>
</feature>
<feature type="compositionally biased region" description="Polar residues" evidence="2">
    <location>
        <begin position="542"/>
        <end position="552"/>
    </location>
</feature>
<dbReference type="InterPro" id="IPR001849">
    <property type="entry name" value="PH_domain"/>
</dbReference>
<feature type="compositionally biased region" description="Basic and acidic residues" evidence="2">
    <location>
        <begin position="2173"/>
        <end position="2200"/>
    </location>
</feature>
<feature type="compositionally biased region" description="Basic residues" evidence="2">
    <location>
        <begin position="1998"/>
        <end position="2008"/>
    </location>
</feature>
<feature type="region of interest" description="Disordered" evidence="2">
    <location>
        <begin position="735"/>
        <end position="810"/>
    </location>
</feature>
<feature type="region of interest" description="Disordered" evidence="2">
    <location>
        <begin position="2251"/>
        <end position="2294"/>
    </location>
</feature>
<feature type="region of interest" description="Disordered" evidence="2">
    <location>
        <begin position="857"/>
        <end position="893"/>
    </location>
</feature>
<feature type="compositionally biased region" description="Basic and acidic residues" evidence="2">
    <location>
        <begin position="1748"/>
        <end position="1775"/>
    </location>
</feature>
<protein>
    <recommendedName>
        <fullName evidence="3">PH domain-containing protein</fullName>
    </recommendedName>
</protein>
<evidence type="ECO:0000259" key="3">
    <source>
        <dbReference type="PROSITE" id="PS50003"/>
    </source>
</evidence>
<dbReference type="PROSITE" id="PS50003">
    <property type="entry name" value="PH_DOMAIN"/>
    <property type="match status" value="1"/>
</dbReference>
<dbReference type="CDD" id="cd00821">
    <property type="entry name" value="PH"/>
    <property type="match status" value="1"/>
</dbReference>
<feature type="compositionally biased region" description="Basic and acidic residues" evidence="2">
    <location>
        <begin position="2026"/>
        <end position="2046"/>
    </location>
</feature>
<dbReference type="InterPro" id="IPR043129">
    <property type="entry name" value="ATPase_NBD"/>
</dbReference>
<dbReference type="SUPFAM" id="SSF50729">
    <property type="entry name" value="PH domain-like"/>
    <property type="match status" value="1"/>
</dbReference>
<keyword evidence="5" id="KW-1185">Reference proteome</keyword>
<feature type="compositionally biased region" description="Low complexity" evidence="2">
    <location>
        <begin position="2372"/>
        <end position="2449"/>
    </location>
</feature>
<feature type="compositionally biased region" description="Low complexity" evidence="2">
    <location>
        <begin position="553"/>
        <end position="562"/>
    </location>
</feature>
<feature type="compositionally biased region" description="Low complexity" evidence="2">
    <location>
        <begin position="783"/>
        <end position="792"/>
    </location>
</feature>
<dbReference type="PANTHER" id="PTHR11937">
    <property type="entry name" value="ACTIN"/>
    <property type="match status" value="1"/>
</dbReference>
<evidence type="ECO:0000256" key="2">
    <source>
        <dbReference type="SAM" id="MobiDB-lite"/>
    </source>
</evidence>
<feature type="region of interest" description="Disordered" evidence="2">
    <location>
        <begin position="576"/>
        <end position="611"/>
    </location>
</feature>
<feature type="region of interest" description="Disordered" evidence="2">
    <location>
        <begin position="277"/>
        <end position="315"/>
    </location>
</feature>
<accession>A0AAE1Q4A8</accession>
<dbReference type="SMART" id="SM00233">
    <property type="entry name" value="PH"/>
    <property type="match status" value="1"/>
</dbReference>
<dbReference type="SUPFAM" id="SSF53067">
    <property type="entry name" value="Actin-like ATPase domain"/>
    <property type="match status" value="2"/>
</dbReference>
<dbReference type="Gene3D" id="2.30.29.30">
    <property type="entry name" value="Pleckstrin-homology domain (PH domain)/Phosphotyrosine-binding domain (PTB)"/>
    <property type="match status" value="1"/>
</dbReference>
<evidence type="ECO:0000256" key="1">
    <source>
        <dbReference type="RuleBase" id="RU000487"/>
    </source>
</evidence>
<feature type="compositionally biased region" description="Basic and acidic residues" evidence="2">
    <location>
        <begin position="392"/>
        <end position="408"/>
    </location>
</feature>
<dbReference type="InterPro" id="IPR004000">
    <property type="entry name" value="Actin"/>
</dbReference>
<feature type="compositionally biased region" description="Polar residues" evidence="2">
    <location>
        <begin position="684"/>
        <end position="695"/>
    </location>
</feature>
<organism evidence="4 5">
    <name type="scientific">Petrolisthes manimaculis</name>
    <dbReference type="NCBI Taxonomy" id="1843537"/>
    <lineage>
        <taxon>Eukaryota</taxon>
        <taxon>Metazoa</taxon>
        <taxon>Ecdysozoa</taxon>
        <taxon>Arthropoda</taxon>
        <taxon>Crustacea</taxon>
        <taxon>Multicrustacea</taxon>
        <taxon>Malacostraca</taxon>
        <taxon>Eumalacostraca</taxon>
        <taxon>Eucarida</taxon>
        <taxon>Decapoda</taxon>
        <taxon>Pleocyemata</taxon>
        <taxon>Anomura</taxon>
        <taxon>Galatheoidea</taxon>
        <taxon>Porcellanidae</taxon>
        <taxon>Petrolisthes</taxon>
    </lineage>
</organism>
<feature type="region of interest" description="Disordered" evidence="2">
    <location>
        <begin position="1852"/>
        <end position="1878"/>
    </location>
</feature>
<feature type="region of interest" description="Disordered" evidence="2">
    <location>
        <begin position="527"/>
        <end position="562"/>
    </location>
</feature>
<feature type="compositionally biased region" description="Basic and acidic residues" evidence="2">
    <location>
        <begin position="2144"/>
        <end position="2165"/>
    </location>
</feature>
<feature type="region of interest" description="Disordered" evidence="2">
    <location>
        <begin position="1683"/>
        <end position="1803"/>
    </location>
</feature>
<feature type="region of interest" description="Disordered" evidence="2">
    <location>
        <begin position="678"/>
        <end position="699"/>
    </location>
</feature>
<feature type="compositionally biased region" description="Gly residues" evidence="2">
    <location>
        <begin position="587"/>
        <end position="604"/>
    </location>
</feature>
<feature type="compositionally biased region" description="Polar residues" evidence="2">
    <location>
        <begin position="2011"/>
        <end position="2025"/>
    </location>
</feature>
<evidence type="ECO:0000313" key="5">
    <source>
        <dbReference type="Proteomes" id="UP001292094"/>
    </source>
</evidence>
<reference evidence="4" key="1">
    <citation type="submission" date="2023-11" db="EMBL/GenBank/DDBJ databases">
        <title>Genome assemblies of two species of porcelain crab, Petrolisthes cinctipes and Petrolisthes manimaculis (Anomura: Porcellanidae).</title>
        <authorList>
            <person name="Angst P."/>
        </authorList>
    </citation>
    <scope>NUCLEOTIDE SEQUENCE</scope>
    <source>
        <strain evidence="4">PB745_02</strain>
        <tissue evidence="4">Gill</tissue>
    </source>
</reference>
<gene>
    <name evidence="4" type="ORF">Pmani_009416</name>
</gene>
<feature type="compositionally biased region" description="Low complexity" evidence="2">
    <location>
        <begin position="2079"/>
        <end position="2100"/>
    </location>
</feature>
<comment type="similarity">
    <text evidence="1">Belongs to the actin family.</text>
</comment>
<comment type="caution">
    <text evidence="4">The sequence shown here is derived from an EMBL/GenBank/DDBJ whole genome shotgun (WGS) entry which is preliminary data.</text>
</comment>
<feature type="region of interest" description="Disordered" evidence="2">
    <location>
        <begin position="2144"/>
        <end position="2217"/>
    </location>
</feature>